<accession>A0A0D0CEC9</accession>
<comment type="catalytic activity">
    <reaction evidence="6">
        <text>L-serine + hexadecanoyl-CoA + H(+) = 3-oxosphinganine + CO2 + CoA</text>
        <dbReference type="Rhea" id="RHEA:14761"/>
        <dbReference type="ChEBI" id="CHEBI:15378"/>
        <dbReference type="ChEBI" id="CHEBI:16526"/>
        <dbReference type="ChEBI" id="CHEBI:33384"/>
        <dbReference type="ChEBI" id="CHEBI:57287"/>
        <dbReference type="ChEBI" id="CHEBI:57379"/>
        <dbReference type="ChEBI" id="CHEBI:58299"/>
        <dbReference type="EC" id="2.3.1.50"/>
    </reaction>
</comment>
<dbReference type="PANTHER" id="PTHR13693">
    <property type="entry name" value="CLASS II AMINOTRANSFERASE/8-AMINO-7-OXONONANOATE SYNTHASE"/>
    <property type="match status" value="1"/>
</dbReference>
<evidence type="ECO:0000256" key="6">
    <source>
        <dbReference type="ARBA" id="ARBA00048528"/>
    </source>
</evidence>
<organism evidence="9 10">
    <name type="scientific">Collybiopsis luxurians FD-317 M1</name>
    <dbReference type="NCBI Taxonomy" id="944289"/>
    <lineage>
        <taxon>Eukaryota</taxon>
        <taxon>Fungi</taxon>
        <taxon>Dikarya</taxon>
        <taxon>Basidiomycota</taxon>
        <taxon>Agaricomycotina</taxon>
        <taxon>Agaricomycetes</taxon>
        <taxon>Agaricomycetidae</taxon>
        <taxon>Agaricales</taxon>
        <taxon>Marasmiineae</taxon>
        <taxon>Omphalotaceae</taxon>
        <taxon>Collybiopsis</taxon>
        <taxon>Collybiopsis luxurians</taxon>
    </lineage>
</organism>
<dbReference type="Proteomes" id="UP000053593">
    <property type="component" value="Unassembled WGS sequence"/>
</dbReference>
<evidence type="ECO:0000256" key="3">
    <source>
        <dbReference type="ARBA" id="ARBA00013220"/>
    </source>
</evidence>
<evidence type="ECO:0000256" key="2">
    <source>
        <dbReference type="ARBA" id="ARBA00008392"/>
    </source>
</evidence>
<evidence type="ECO:0000256" key="1">
    <source>
        <dbReference type="ARBA" id="ARBA00001933"/>
    </source>
</evidence>
<dbReference type="Pfam" id="PF00155">
    <property type="entry name" value="Aminotran_1_2"/>
    <property type="match status" value="1"/>
</dbReference>
<dbReference type="AlphaFoldDB" id="A0A0D0CEC9"/>
<dbReference type="InterPro" id="IPR050087">
    <property type="entry name" value="AON_synthase_class-II"/>
</dbReference>
<dbReference type="EC" id="2.3.1.50" evidence="3"/>
<dbReference type="OrthoDB" id="65434at2759"/>
<keyword evidence="10" id="KW-1185">Reference proteome</keyword>
<feature type="domain" description="Aminotransferase class I/classII large" evidence="8">
    <location>
        <begin position="2"/>
        <end position="99"/>
    </location>
</feature>
<dbReference type="GO" id="GO:0017059">
    <property type="term" value="C:serine palmitoyltransferase complex"/>
    <property type="evidence" value="ECO:0007669"/>
    <property type="project" value="TreeGrafter"/>
</dbReference>
<dbReference type="HOGENOM" id="CLU_1570824_0_0_1"/>
<keyword evidence="5 7" id="KW-0663">Pyridoxal phosphate</keyword>
<comment type="similarity">
    <text evidence="2 7">Belongs to the class-II pyridoxal-phosphate-dependent aminotransferase family.</text>
</comment>
<comment type="cofactor">
    <cofactor evidence="1 7">
        <name>pyridoxal 5'-phosphate</name>
        <dbReference type="ChEBI" id="CHEBI:597326"/>
    </cofactor>
</comment>
<dbReference type="GO" id="GO:0030170">
    <property type="term" value="F:pyridoxal phosphate binding"/>
    <property type="evidence" value="ECO:0007669"/>
    <property type="project" value="InterPro"/>
</dbReference>
<dbReference type="InterPro" id="IPR004839">
    <property type="entry name" value="Aminotransferase_I/II_large"/>
</dbReference>
<reference evidence="9 10" key="1">
    <citation type="submission" date="2014-04" db="EMBL/GenBank/DDBJ databases">
        <title>Evolutionary Origins and Diversification of the Mycorrhizal Mutualists.</title>
        <authorList>
            <consortium name="DOE Joint Genome Institute"/>
            <consortium name="Mycorrhizal Genomics Consortium"/>
            <person name="Kohler A."/>
            <person name="Kuo A."/>
            <person name="Nagy L.G."/>
            <person name="Floudas D."/>
            <person name="Copeland A."/>
            <person name="Barry K.W."/>
            <person name="Cichocki N."/>
            <person name="Veneault-Fourrey C."/>
            <person name="LaButti K."/>
            <person name="Lindquist E.A."/>
            <person name="Lipzen A."/>
            <person name="Lundell T."/>
            <person name="Morin E."/>
            <person name="Murat C."/>
            <person name="Riley R."/>
            <person name="Ohm R."/>
            <person name="Sun H."/>
            <person name="Tunlid A."/>
            <person name="Henrissat B."/>
            <person name="Grigoriev I.V."/>
            <person name="Hibbett D.S."/>
            <person name="Martin F."/>
        </authorList>
    </citation>
    <scope>NUCLEOTIDE SEQUENCE [LARGE SCALE GENOMIC DNA]</scope>
    <source>
        <strain evidence="9 10">FD-317 M1</strain>
    </source>
</reference>
<evidence type="ECO:0000256" key="7">
    <source>
        <dbReference type="RuleBase" id="RU003693"/>
    </source>
</evidence>
<dbReference type="GO" id="GO:0016020">
    <property type="term" value="C:membrane"/>
    <property type="evidence" value="ECO:0007669"/>
    <property type="project" value="GOC"/>
</dbReference>
<dbReference type="PANTHER" id="PTHR13693:SF3">
    <property type="entry name" value="LD36009P"/>
    <property type="match status" value="1"/>
</dbReference>
<sequence length="170" mass="18236">MEGMTVDLPGLLELKEKYKFDLFVDEAHSIGAIGPHGHGVCDYFGVDPRTIDVLMGTLTKSFGASGGYIAGSRTLIDRLRVCSYSGAYAESISPPVFTQIIASMVSITSIDTGGTIVNSNTHKSGLHSSASSSFSTIQLEIQYHHPGPVPQRYLPQWISLPLPCPLVPKA</sequence>
<dbReference type="InterPro" id="IPR015421">
    <property type="entry name" value="PyrdxlP-dep_Trfase_major"/>
</dbReference>
<dbReference type="Gene3D" id="3.40.640.10">
    <property type="entry name" value="Type I PLP-dependent aspartate aminotransferase-like (Major domain)"/>
    <property type="match status" value="1"/>
</dbReference>
<evidence type="ECO:0000313" key="10">
    <source>
        <dbReference type="Proteomes" id="UP000053593"/>
    </source>
</evidence>
<dbReference type="EMBL" id="KN834830">
    <property type="protein sequence ID" value="KIK53333.1"/>
    <property type="molecule type" value="Genomic_DNA"/>
</dbReference>
<dbReference type="PROSITE" id="PS00599">
    <property type="entry name" value="AA_TRANSFER_CLASS_2"/>
    <property type="match status" value="1"/>
</dbReference>
<keyword evidence="4" id="KW-0808">Transferase</keyword>
<gene>
    <name evidence="9" type="ORF">GYMLUDRAFT_265056</name>
</gene>
<evidence type="ECO:0000259" key="8">
    <source>
        <dbReference type="Pfam" id="PF00155"/>
    </source>
</evidence>
<evidence type="ECO:0000313" key="9">
    <source>
        <dbReference type="EMBL" id="KIK53333.1"/>
    </source>
</evidence>
<dbReference type="InterPro" id="IPR015424">
    <property type="entry name" value="PyrdxlP-dep_Trfase"/>
</dbReference>
<evidence type="ECO:0000256" key="5">
    <source>
        <dbReference type="ARBA" id="ARBA00022898"/>
    </source>
</evidence>
<protein>
    <recommendedName>
        <fullName evidence="3">serine C-palmitoyltransferase</fullName>
        <ecNumber evidence="3">2.3.1.50</ecNumber>
    </recommendedName>
</protein>
<dbReference type="GO" id="GO:0046513">
    <property type="term" value="P:ceramide biosynthetic process"/>
    <property type="evidence" value="ECO:0007669"/>
    <property type="project" value="TreeGrafter"/>
</dbReference>
<dbReference type="InterPro" id="IPR001917">
    <property type="entry name" value="Aminotrans_II_pyridoxalP_BS"/>
</dbReference>
<dbReference type="SUPFAM" id="SSF53383">
    <property type="entry name" value="PLP-dependent transferases"/>
    <property type="match status" value="1"/>
</dbReference>
<dbReference type="GO" id="GO:0046512">
    <property type="term" value="P:sphingosine biosynthetic process"/>
    <property type="evidence" value="ECO:0007669"/>
    <property type="project" value="TreeGrafter"/>
</dbReference>
<dbReference type="GO" id="GO:0004758">
    <property type="term" value="F:serine C-palmitoyltransferase activity"/>
    <property type="evidence" value="ECO:0007669"/>
    <property type="project" value="UniProtKB-EC"/>
</dbReference>
<evidence type="ECO:0000256" key="4">
    <source>
        <dbReference type="ARBA" id="ARBA00022679"/>
    </source>
</evidence>
<proteinExistence type="inferred from homology"/>
<name>A0A0D0CEC9_9AGAR</name>